<dbReference type="PROSITE" id="PS51257">
    <property type="entry name" value="PROKAR_LIPOPROTEIN"/>
    <property type="match status" value="1"/>
</dbReference>
<evidence type="ECO:0000256" key="3">
    <source>
        <dbReference type="ARBA" id="ARBA00022729"/>
    </source>
</evidence>
<comment type="similarity">
    <text evidence="1">Belongs to the bacterial solute-binding protein 1 family.</text>
</comment>
<protein>
    <submittedName>
        <fullName evidence="5">Glycerol-3-phosphate-binding periplasmic protein</fullName>
    </submittedName>
</protein>
<feature type="signal peptide" evidence="4">
    <location>
        <begin position="1"/>
        <end position="26"/>
    </location>
</feature>
<reference evidence="5 6" key="1">
    <citation type="submission" date="2012-02" db="EMBL/GenBank/DDBJ databases">
        <title>Complete genome sequence of Caldilinea aerophila DSM 14535 (= NBRC 102666).</title>
        <authorList>
            <person name="Oguchi A."/>
            <person name="Hosoyama A."/>
            <person name="Sekine M."/>
            <person name="Fukai R."/>
            <person name="Kato Y."/>
            <person name="Nakamura S."/>
            <person name="Hanada S."/>
            <person name="Yamazaki S."/>
            <person name="Fujita N."/>
        </authorList>
    </citation>
    <scope>NUCLEOTIDE SEQUENCE [LARGE SCALE GENOMIC DNA]</scope>
    <source>
        <strain evidence="6">DSM 14535 / JCM 11387 / NBRC 104270 / STL-6-O1</strain>
    </source>
</reference>
<dbReference type="GO" id="GO:1901982">
    <property type="term" value="F:maltose binding"/>
    <property type="evidence" value="ECO:0007669"/>
    <property type="project" value="TreeGrafter"/>
</dbReference>
<dbReference type="InterPro" id="IPR006059">
    <property type="entry name" value="SBP"/>
</dbReference>
<dbReference type="SUPFAM" id="SSF53850">
    <property type="entry name" value="Periplasmic binding protein-like II"/>
    <property type="match status" value="1"/>
</dbReference>
<keyword evidence="3 4" id="KW-0732">Signal</keyword>
<dbReference type="OrthoDB" id="9795467at2"/>
<gene>
    <name evidence="5" type="primary">ugpB</name>
    <name evidence="5" type="ordered locus">CLDAP_33170</name>
</gene>
<evidence type="ECO:0000313" key="5">
    <source>
        <dbReference type="EMBL" id="BAM01357.1"/>
    </source>
</evidence>
<keyword evidence="6" id="KW-1185">Reference proteome</keyword>
<organism evidence="5 6">
    <name type="scientific">Caldilinea aerophila (strain DSM 14535 / JCM 11387 / NBRC 104270 / STL-6-O1)</name>
    <dbReference type="NCBI Taxonomy" id="926550"/>
    <lineage>
        <taxon>Bacteria</taxon>
        <taxon>Bacillati</taxon>
        <taxon>Chloroflexota</taxon>
        <taxon>Caldilineae</taxon>
        <taxon>Caldilineales</taxon>
        <taxon>Caldilineaceae</taxon>
        <taxon>Caldilinea</taxon>
    </lineage>
</organism>
<dbReference type="Proteomes" id="UP000007880">
    <property type="component" value="Chromosome"/>
</dbReference>
<evidence type="ECO:0000256" key="2">
    <source>
        <dbReference type="ARBA" id="ARBA00022448"/>
    </source>
</evidence>
<dbReference type="HOGENOM" id="CLU_031285_10_1_0"/>
<dbReference type="EMBL" id="AP012337">
    <property type="protein sequence ID" value="BAM01357.1"/>
    <property type="molecule type" value="Genomic_DNA"/>
</dbReference>
<dbReference type="Pfam" id="PF01547">
    <property type="entry name" value="SBP_bac_1"/>
    <property type="match status" value="1"/>
</dbReference>
<dbReference type="RefSeq" id="WP_014434583.1">
    <property type="nucleotide sequence ID" value="NC_017079.1"/>
</dbReference>
<evidence type="ECO:0000256" key="4">
    <source>
        <dbReference type="SAM" id="SignalP"/>
    </source>
</evidence>
<dbReference type="GO" id="GO:0015768">
    <property type="term" value="P:maltose transport"/>
    <property type="evidence" value="ECO:0007669"/>
    <property type="project" value="TreeGrafter"/>
</dbReference>
<accession>I0I7W9</accession>
<sequence>MQRVSKIFVVLNLVVALILAACTAPAAPAGEQAAGGGKPAGGVTMSFWTRDSNQAQVRALVDAWNESHENKIEVTVIPASEYMTKVGASVGAGAPPDLMAVDLIYVPQFAAANQLTDITDLAKGLPYFEQLSPSHVRLATYGGKIFGLPFNAEGSFLMYNKGLFEQAGLDPENPPKTWAEIADAAAKIRALGDDIYGFYFSGACAGCNAFTFMPLIWASGGDVLSEDGTTATLTDPIVAAALEFYRQMWVDDLIPPGAQADTGTDFANAFTTGKIGMVGTGAFAINNIKTNFPEIDFGATFLPGIEGGASSFAGGDSIAIPAGSKYPNEAFEFIQWATSEEVQLEYYAKLNNLPVRTDLAENEYFAADPRLTVAAQAMAMGKTPYTIVYNQLFNDPNGPWLKMIQTAVFEGKVEEAVNTAQGEFTKILAGQ</sequence>
<dbReference type="STRING" id="926550.CLDAP_33170"/>
<dbReference type="GO" id="GO:0055052">
    <property type="term" value="C:ATP-binding cassette (ABC) transporter complex, substrate-binding subunit-containing"/>
    <property type="evidence" value="ECO:0007669"/>
    <property type="project" value="TreeGrafter"/>
</dbReference>
<dbReference type="PANTHER" id="PTHR30061:SF50">
    <property type="entry name" value="MALTOSE_MALTODEXTRIN-BINDING PERIPLASMIC PROTEIN"/>
    <property type="match status" value="1"/>
</dbReference>
<evidence type="ECO:0000313" key="6">
    <source>
        <dbReference type="Proteomes" id="UP000007880"/>
    </source>
</evidence>
<proteinExistence type="inferred from homology"/>
<dbReference type="PANTHER" id="PTHR30061">
    <property type="entry name" value="MALTOSE-BINDING PERIPLASMIC PROTEIN"/>
    <property type="match status" value="1"/>
</dbReference>
<dbReference type="GO" id="GO:0042956">
    <property type="term" value="P:maltodextrin transmembrane transport"/>
    <property type="evidence" value="ECO:0007669"/>
    <property type="project" value="TreeGrafter"/>
</dbReference>
<name>I0I7W9_CALAS</name>
<keyword evidence="2" id="KW-0813">Transport</keyword>
<dbReference type="AlphaFoldDB" id="I0I7W9"/>
<dbReference type="CDD" id="cd13585">
    <property type="entry name" value="PBP2_TMBP_like"/>
    <property type="match status" value="1"/>
</dbReference>
<evidence type="ECO:0000256" key="1">
    <source>
        <dbReference type="ARBA" id="ARBA00008520"/>
    </source>
</evidence>
<feature type="chain" id="PRO_5003629531" evidence="4">
    <location>
        <begin position="27"/>
        <end position="431"/>
    </location>
</feature>
<dbReference type="KEGG" id="cap:CLDAP_33170"/>
<dbReference type="eggNOG" id="COG1653">
    <property type="taxonomic scope" value="Bacteria"/>
</dbReference>
<dbReference type="PATRIC" id="fig|926550.5.peg.3583"/>
<dbReference type="Gene3D" id="3.40.190.10">
    <property type="entry name" value="Periplasmic binding protein-like II"/>
    <property type="match status" value="1"/>
</dbReference>